<keyword evidence="1" id="KW-1133">Transmembrane helix</keyword>
<evidence type="ECO:0000313" key="2">
    <source>
        <dbReference type="EMBL" id="KNC23299.1"/>
    </source>
</evidence>
<dbReference type="AlphaFoldDB" id="A0A0L0BVN5"/>
<comment type="caution">
    <text evidence="2">The sequence shown here is derived from an EMBL/GenBank/DDBJ whole genome shotgun (WGS) entry which is preliminary data.</text>
</comment>
<organism evidence="2 3">
    <name type="scientific">Lucilia cuprina</name>
    <name type="common">Green bottle fly</name>
    <name type="synonym">Australian sheep blowfly</name>
    <dbReference type="NCBI Taxonomy" id="7375"/>
    <lineage>
        <taxon>Eukaryota</taxon>
        <taxon>Metazoa</taxon>
        <taxon>Ecdysozoa</taxon>
        <taxon>Arthropoda</taxon>
        <taxon>Hexapoda</taxon>
        <taxon>Insecta</taxon>
        <taxon>Pterygota</taxon>
        <taxon>Neoptera</taxon>
        <taxon>Endopterygota</taxon>
        <taxon>Diptera</taxon>
        <taxon>Brachycera</taxon>
        <taxon>Muscomorpha</taxon>
        <taxon>Oestroidea</taxon>
        <taxon>Calliphoridae</taxon>
        <taxon>Luciliinae</taxon>
        <taxon>Lucilia</taxon>
    </lineage>
</organism>
<name>A0A0L0BVN5_LUCCU</name>
<dbReference type="Proteomes" id="UP000037069">
    <property type="component" value="Unassembled WGS sequence"/>
</dbReference>
<keyword evidence="1" id="KW-0472">Membrane</keyword>
<accession>A0A0L0BVN5</accession>
<evidence type="ECO:0000313" key="3">
    <source>
        <dbReference type="Proteomes" id="UP000037069"/>
    </source>
</evidence>
<evidence type="ECO:0000256" key="1">
    <source>
        <dbReference type="SAM" id="Phobius"/>
    </source>
</evidence>
<reference evidence="2 3" key="1">
    <citation type="journal article" date="2015" name="Nat. Commun.">
        <title>Lucilia cuprina genome unlocks parasitic fly biology to underpin future interventions.</title>
        <authorList>
            <person name="Anstead C.A."/>
            <person name="Korhonen P.K."/>
            <person name="Young N.D."/>
            <person name="Hall R.S."/>
            <person name="Jex A.R."/>
            <person name="Murali S.C."/>
            <person name="Hughes D.S."/>
            <person name="Lee S.F."/>
            <person name="Perry T."/>
            <person name="Stroehlein A.J."/>
            <person name="Ansell B.R."/>
            <person name="Breugelmans B."/>
            <person name="Hofmann A."/>
            <person name="Qu J."/>
            <person name="Dugan S."/>
            <person name="Lee S.L."/>
            <person name="Chao H."/>
            <person name="Dinh H."/>
            <person name="Han Y."/>
            <person name="Doddapaneni H.V."/>
            <person name="Worley K.C."/>
            <person name="Muzny D.M."/>
            <person name="Ioannidis P."/>
            <person name="Waterhouse R.M."/>
            <person name="Zdobnov E.M."/>
            <person name="James P.J."/>
            <person name="Bagnall N.H."/>
            <person name="Kotze A.C."/>
            <person name="Gibbs R.A."/>
            <person name="Richards S."/>
            <person name="Batterham P."/>
            <person name="Gasser R.B."/>
        </authorList>
    </citation>
    <scope>NUCLEOTIDE SEQUENCE [LARGE SCALE GENOMIC DNA]</scope>
    <source>
        <strain evidence="2 3">LS</strain>
        <tissue evidence="2">Full body</tissue>
    </source>
</reference>
<sequence>MNTFVFTIVIVHVEEEANVKGSLMLPFNAAGKTGVEVCYKPTTRQVMLILNNESFYSSSTLPSSGENMYSFSITFFLFLFPLPAIFIQIHGTTIESLFFFVLGAAMLTRWHQVVHGGDEAVEPMSSGSKSSDMLLRSFLFKSSKIRYNQNSETTSEKFHQNMRMCNNNMRFLKKRVHIPLSHGHGLMESGSAEIIF</sequence>
<feature type="transmembrane region" description="Helical" evidence="1">
    <location>
        <begin position="68"/>
        <end position="87"/>
    </location>
</feature>
<protein>
    <submittedName>
        <fullName evidence="2">Uncharacterized protein</fullName>
    </submittedName>
</protein>
<keyword evidence="3" id="KW-1185">Reference proteome</keyword>
<dbReference type="EMBL" id="JRES01001371">
    <property type="protein sequence ID" value="KNC23299.1"/>
    <property type="molecule type" value="Genomic_DNA"/>
</dbReference>
<gene>
    <name evidence="2" type="ORF">FF38_10749</name>
</gene>
<keyword evidence="1" id="KW-0812">Transmembrane</keyword>
<proteinExistence type="predicted"/>